<keyword evidence="6" id="KW-0547">Nucleotide-binding</keyword>
<reference evidence="9 10" key="1">
    <citation type="journal article" date="2018" name="J. Allergy Clin. Immunol.">
        <title>High-quality assembly of Dermatophagoides pteronyssinus genome and transcriptome reveals a wide range of novel allergens.</title>
        <authorList>
            <person name="Liu X.Y."/>
            <person name="Yang K.Y."/>
            <person name="Wang M.Q."/>
            <person name="Kwok J.S."/>
            <person name="Zeng X."/>
            <person name="Yang Z."/>
            <person name="Xiao X.J."/>
            <person name="Lau C.P."/>
            <person name="Li Y."/>
            <person name="Huang Z.M."/>
            <person name="Ba J.G."/>
            <person name="Yim A.K."/>
            <person name="Ouyang C.Y."/>
            <person name="Ngai S.M."/>
            <person name="Chan T.F."/>
            <person name="Leung E.L."/>
            <person name="Liu L."/>
            <person name="Liu Z.G."/>
            <person name="Tsui S.K."/>
        </authorList>
    </citation>
    <scope>NUCLEOTIDE SEQUENCE [LARGE SCALE GENOMIC DNA]</scope>
    <source>
        <strain evidence="9">Derp</strain>
    </source>
</reference>
<evidence type="ECO:0000259" key="8">
    <source>
        <dbReference type="SMART" id="SM00904"/>
    </source>
</evidence>
<evidence type="ECO:0000256" key="3">
    <source>
        <dbReference type="ARBA" id="ARBA00022630"/>
    </source>
</evidence>
<evidence type="ECO:0000313" key="9">
    <source>
        <dbReference type="EMBL" id="KAH9418259.1"/>
    </source>
</evidence>
<keyword evidence="4" id="KW-0288">FMN</keyword>
<keyword evidence="7" id="KW-0067">ATP-binding</keyword>
<dbReference type="InterPro" id="IPR015865">
    <property type="entry name" value="Riboflavin_kinase_bac/euk"/>
</dbReference>
<dbReference type="EC" id="2.7.1.26" evidence="2"/>
<protein>
    <recommendedName>
        <fullName evidence="2">riboflavin kinase</fullName>
        <ecNumber evidence="2">2.7.1.26</ecNumber>
    </recommendedName>
</protein>
<dbReference type="Gene3D" id="2.40.30.30">
    <property type="entry name" value="Riboflavin kinase-like"/>
    <property type="match status" value="1"/>
</dbReference>
<comment type="pathway">
    <text evidence="1">Cofactor biosynthesis; FMN biosynthesis; FMN from riboflavin (ATP route): step 1/1.</text>
</comment>
<dbReference type="SMART" id="SM00904">
    <property type="entry name" value="Flavokinase"/>
    <property type="match status" value="1"/>
</dbReference>
<keyword evidence="10" id="KW-1185">Reference proteome</keyword>
<reference evidence="9 10" key="2">
    <citation type="journal article" date="2022" name="Mol. Biol. Evol.">
        <title>Comparative Genomics Reveals Insights into the Divergent Evolution of Astigmatic Mites and Household Pest Adaptations.</title>
        <authorList>
            <person name="Xiong Q."/>
            <person name="Wan A.T."/>
            <person name="Liu X."/>
            <person name="Fung C.S."/>
            <person name="Xiao X."/>
            <person name="Malainual N."/>
            <person name="Hou J."/>
            <person name="Wang L."/>
            <person name="Wang M."/>
            <person name="Yang K.Y."/>
            <person name="Cui Y."/>
            <person name="Leung E.L."/>
            <person name="Nong W."/>
            <person name="Shin S.K."/>
            <person name="Au S.W."/>
            <person name="Jeong K.Y."/>
            <person name="Chew F.T."/>
            <person name="Hui J.H."/>
            <person name="Leung T.F."/>
            <person name="Tungtrongchitr A."/>
            <person name="Zhong N."/>
            <person name="Liu Z."/>
            <person name="Tsui S.K."/>
        </authorList>
    </citation>
    <scope>NUCLEOTIDE SEQUENCE [LARGE SCALE GENOMIC DNA]</scope>
    <source>
        <strain evidence="9">Derp</strain>
    </source>
</reference>
<organism evidence="9 10">
    <name type="scientific">Dermatophagoides pteronyssinus</name>
    <name type="common">European house dust mite</name>
    <dbReference type="NCBI Taxonomy" id="6956"/>
    <lineage>
        <taxon>Eukaryota</taxon>
        <taxon>Metazoa</taxon>
        <taxon>Ecdysozoa</taxon>
        <taxon>Arthropoda</taxon>
        <taxon>Chelicerata</taxon>
        <taxon>Arachnida</taxon>
        <taxon>Acari</taxon>
        <taxon>Acariformes</taxon>
        <taxon>Sarcoptiformes</taxon>
        <taxon>Astigmata</taxon>
        <taxon>Psoroptidia</taxon>
        <taxon>Analgoidea</taxon>
        <taxon>Pyroglyphidae</taxon>
        <taxon>Dermatophagoidinae</taxon>
        <taxon>Dermatophagoides</taxon>
    </lineage>
</organism>
<dbReference type="SUPFAM" id="SSF82114">
    <property type="entry name" value="Riboflavin kinase-like"/>
    <property type="match status" value="1"/>
</dbReference>
<sequence length="259" mass="29969">MAPESLEKLSKPVFITSHVIHGFGRGSKKLGCPTANLEYDVVQKIQLDSGIYYGFAQLLDPPSRSTTTKTKTTAAKTMENNNDNHHTNNIEDLSIYRSTSPLNPIYPTVFSLGWNPHFDDVKQRTLEAHLLHSFDDDFYNSTIRVAICGYIRPERKFNSLDELIDTIKDDIRKTKIALQRPEQEWSSIINDSFFFVDDNSSMKMKKLSIINNHNHHHDENNKFAFQQIINSKKTLNIHQVQLYDIFNMVIIHNVAFDYY</sequence>
<comment type="caution">
    <text evidence="9">The sequence shown here is derived from an EMBL/GenBank/DDBJ whole genome shotgun (WGS) entry which is preliminary data.</text>
</comment>
<evidence type="ECO:0000256" key="4">
    <source>
        <dbReference type="ARBA" id="ARBA00022643"/>
    </source>
</evidence>
<dbReference type="PANTHER" id="PTHR22749">
    <property type="entry name" value="RIBOFLAVIN KINASE/FMN ADENYLYLTRANSFERASE"/>
    <property type="match status" value="1"/>
</dbReference>
<name>A0ABQ8J6P5_DERPT</name>
<accession>A0ABQ8J6P5</accession>
<proteinExistence type="predicted"/>
<dbReference type="EMBL" id="NJHN03000065">
    <property type="protein sequence ID" value="KAH9418259.1"/>
    <property type="molecule type" value="Genomic_DNA"/>
</dbReference>
<evidence type="ECO:0000256" key="5">
    <source>
        <dbReference type="ARBA" id="ARBA00022679"/>
    </source>
</evidence>
<evidence type="ECO:0000313" key="10">
    <source>
        <dbReference type="Proteomes" id="UP000887458"/>
    </source>
</evidence>
<feature type="domain" description="Riboflavin kinase" evidence="8">
    <location>
        <begin position="8"/>
        <end position="179"/>
    </location>
</feature>
<evidence type="ECO:0000256" key="6">
    <source>
        <dbReference type="ARBA" id="ARBA00022741"/>
    </source>
</evidence>
<dbReference type="InterPro" id="IPR023465">
    <property type="entry name" value="Riboflavin_kinase_dom_sf"/>
</dbReference>
<evidence type="ECO:0000256" key="1">
    <source>
        <dbReference type="ARBA" id="ARBA00005201"/>
    </source>
</evidence>
<dbReference type="InterPro" id="IPR023468">
    <property type="entry name" value="Riboflavin_kinase"/>
</dbReference>
<evidence type="ECO:0000256" key="7">
    <source>
        <dbReference type="ARBA" id="ARBA00022840"/>
    </source>
</evidence>
<dbReference type="Pfam" id="PF01687">
    <property type="entry name" value="Flavokinase"/>
    <property type="match status" value="1"/>
</dbReference>
<evidence type="ECO:0000256" key="2">
    <source>
        <dbReference type="ARBA" id="ARBA00012105"/>
    </source>
</evidence>
<dbReference type="PANTHER" id="PTHR22749:SF6">
    <property type="entry name" value="RIBOFLAVIN KINASE"/>
    <property type="match status" value="1"/>
</dbReference>
<keyword evidence="5" id="KW-0808">Transferase</keyword>
<keyword evidence="3" id="KW-0285">Flavoprotein</keyword>
<gene>
    <name evidence="9" type="ORF">DERP_010813</name>
</gene>
<dbReference type="Proteomes" id="UP000887458">
    <property type="component" value="Unassembled WGS sequence"/>
</dbReference>